<dbReference type="EMBL" id="JBHUDE010000018">
    <property type="protein sequence ID" value="MFD1607076.1"/>
    <property type="molecule type" value="Genomic_DNA"/>
</dbReference>
<dbReference type="Proteomes" id="UP001597221">
    <property type="component" value="Unassembled WGS sequence"/>
</dbReference>
<organism evidence="1 2">
    <name type="scientific">Oceanobacillus luteolus</name>
    <dbReference type="NCBI Taxonomy" id="1274358"/>
    <lineage>
        <taxon>Bacteria</taxon>
        <taxon>Bacillati</taxon>
        <taxon>Bacillota</taxon>
        <taxon>Bacilli</taxon>
        <taxon>Bacillales</taxon>
        <taxon>Bacillaceae</taxon>
        <taxon>Oceanobacillus</taxon>
    </lineage>
</organism>
<comment type="caution">
    <text evidence="1">The sequence shown here is derived from an EMBL/GenBank/DDBJ whole genome shotgun (WGS) entry which is preliminary data.</text>
</comment>
<accession>A0ABW4HNL8</accession>
<dbReference type="RefSeq" id="WP_251511894.1">
    <property type="nucleotide sequence ID" value="NZ_JAMBON010000003.1"/>
</dbReference>
<evidence type="ECO:0000313" key="1">
    <source>
        <dbReference type="EMBL" id="MFD1607076.1"/>
    </source>
</evidence>
<keyword evidence="2" id="KW-1185">Reference proteome</keyword>
<evidence type="ECO:0000313" key="2">
    <source>
        <dbReference type="Proteomes" id="UP001597221"/>
    </source>
</evidence>
<gene>
    <name evidence="1" type="ORF">ACFSBH_05350</name>
</gene>
<protein>
    <recommendedName>
        <fullName evidence="3">Spore coat protein</fullName>
    </recommendedName>
</protein>
<sequence>MKKKLALHERMELQEVLALKNLSLTKAAVMQGLVGCEELKNILTMEVSAGKQHVDQINELLKSREVVM</sequence>
<reference evidence="2" key="1">
    <citation type="journal article" date="2019" name="Int. J. Syst. Evol. Microbiol.">
        <title>The Global Catalogue of Microorganisms (GCM) 10K type strain sequencing project: providing services to taxonomists for standard genome sequencing and annotation.</title>
        <authorList>
            <consortium name="The Broad Institute Genomics Platform"/>
            <consortium name="The Broad Institute Genome Sequencing Center for Infectious Disease"/>
            <person name="Wu L."/>
            <person name="Ma J."/>
        </authorList>
    </citation>
    <scope>NUCLEOTIDE SEQUENCE [LARGE SCALE GENOMIC DNA]</scope>
    <source>
        <strain evidence="2">CGMCC 1.12376</strain>
    </source>
</reference>
<evidence type="ECO:0008006" key="3">
    <source>
        <dbReference type="Google" id="ProtNLM"/>
    </source>
</evidence>
<name>A0ABW4HNL8_9BACI</name>
<proteinExistence type="predicted"/>